<dbReference type="AlphaFoldDB" id="X0W7X7"/>
<dbReference type="SUPFAM" id="SSF102114">
    <property type="entry name" value="Radical SAM enzymes"/>
    <property type="match status" value="1"/>
</dbReference>
<dbReference type="Gene3D" id="3.20.20.70">
    <property type="entry name" value="Aldolase class I"/>
    <property type="match status" value="1"/>
</dbReference>
<comment type="caution">
    <text evidence="1">The sequence shown here is derived from an EMBL/GenBank/DDBJ whole genome shotgun (WGS) entry which is preliminary data.</text>
</comment>
<organism evidence="1">
    <name type="scientific">marine sediment metagenome</name>
    <dbReference type="NCBI Taxonomy" id="412755"/>
    <lineage>
        <taxon>unclassified sequences</taxon>
        <taxon>metagenomes</taxon>
        <taxon>ecological metagenomes</taxon>
    </lineage>
</organism>
<protein>
    <recommendedName>
        <fullName evidence="2">Radical SAM core domain-containing protein</fullName>
    </recommendedName>
</protein>
<evidence type="ECO:0008006" key="2">
    <source>
        <dbReference type="Google" id="ProtNLM"/>
    </source>
</evidence>
<accession>X0W7X7</accession>
<feature type="non-terminal residue" evidence="1">
    <location>
        <position position="1"/>
    </location>
</feature>
<sequence length="262" mass="30053">HWISEKEAEKILIQLTGKIQGSPYGRDKIGVNSGVHFTGGEPFLNFELLLKITRIANELKIPSTFVETNCSWCINDKTTRKKLSQLKNAGIVGILISVNPFILEKVSFEKTERAIQISREIFGRNAIIYQEYFYKKFKSLNIKNSLHLEKFLLKSPESLLYIELLLMGRAPYTLGNLYWRYPSEKYFGSSCTTELTREWHNHIDNYYNYIPGFCGGISLGDARNLNSLLKGIDLVERPILNALVTDIQKLYEIGAELGYKEL</sequence>
<dbReference type="EMBL" id="BARS01030894">
    <property type="protein sequence ID" value="GAG26695.1"/>
    <property type="molecule type" value="Genomic_DNA"/>
</dbReference>
<dbReference type="CDD" id="cd01335">
    <property type="entry name" value="Radical_SAM"/>
    <property type="match status" value="1"/>
</dbReference>
<reference evidence="1" key="1">
    <citation type="journal article" date="2014" name="Front. Microbiol.">
        <title>High frequency of phylogenetically diverse reductive dehalogenase-homologous genes in deep subseafloor sedimentary metagenomes.</title>
        <authorList>
            <person name="Kawai M."/>
            <person name="Futagami T."/>
            <person name="Toyoda A."/>
            <person name="Takaki Y."/>
            <person name="Nishi S."/>
            <person name="Hori S."/>
            <person name="Arai W."/>
            <person name="Tsubouchi T."/>
            <person name="Morono Y."/>
            <person name="Uchiyama I."/>
            <person name="Ito T."/>
            <person name="Fujiyama A."/>
            <person name="Inagaki F."/>
            <person name="Takami H."/>
        </authorList>
    </citation>
    <scope>NUCLEOTIDE SEQUENCE</scope>
    <source>
        <strain evidence="1">Expedition CK06-06</strain>
    </source>
</reference>
<dbReference type="InterPro" id="IPR013785">
    <property type="entry name" value="Aldolase_TIM"/>
</dbReference>
<gene>
    <name evidence="1" type="ORF">S01H1_48123</name>
</gene>
<evidence type="ECO:0000313" key="1">
    <source>
        <dbReference type="EMBL" id="GAG26695.1"/>
    </source>
</evidence>
<proteinExistence type="predicted"/>
<feature type="non-terminal residue" evidence="1">
    <location>
        <position position="262"/>
    </location>
</feature>
<dbReference type="InterPro" id="IPR058240">
    <property type="entry name" value="rSAM_sf"/>
</dbReference>
<name>X0W7X7_9ZZZZ</name>